<gene>
    <name evidence="6" type="ORF">AA0117_g12645</name>
</gene>
<dbReference type="AlphaFoldDB" id="A0A4Q4MZ77"/>
<proteinExistence type="inferred from homology"/>
<comment type="similarity">
    <text evidence="2 4">Belongs to the type-B carboxylesterase/lipase family.</text>
</comment>
<dbReference type="EMBL" id="PDXD01000079">
    <property type="protein sequence ID" value="RYN63932.1"/>
    <property type="molecule type" value="Genomic_DNA"/>
</dbReference>
<dbReference type="PANTHER" id="PTHR43142">
    <property type="entry name" value="CARBOXYLIC ESTER HYDROLASE"/>
    <property type="match status" value="1"/>
</dbReference>
<dbReference type="EC" id="3.1.1.-" evidence="4"/>
<feature type="domain" description="Carboxylesterase type B" evidence="5">
    <location>
        <begin position="16"/>
        <end position="455"/>
    </location>
</feature>
<dbReference type="GO" id="GO:0016787">
    <property type="term" value="F:hydrolase activity"/>
    <property type="evidence" value="ECO:0007669"/>
    <property type="project" value="UniProtKB-KW"/>
</dbReference>
<dbReference type="InterPro" id="IPR029058">
    <property type="entry name" value="AB_hydrolase_fold"/>
</dbReference>
<dbReference type="SUPFAM" id="SSF53474">
    <property type="entry name" value="alpha/beta-Hydrolases"/>
    <property type="match status" value="1"/>
</dbReference>
<evidence type="ECO:0000313" key="7">
    <source>
        <dbReference type="Proteomes" id="UP000291422"/>
    </source>
</evidence>
<evidence type="ECO:0000259" key="5">
    <source>
        <dbReference type="Pfam" id="PF00135"/>
    </source>
</evidence>
<organism evidence="6 7">
    <name type="scientific">Alternaria alternata</name>
    <name type="common">Alternaria rot fungus</name>
    <name type="synonym">Torula alternata</name>
    <dbReference type="NCBI Taxonomy" id="5599"/>
    <lineage>
        <taxon>Eukaryota</taxon>
        <taxon>Fungi</taxon>
        <taxon>Dikarya</taxon>
        <taxon>Ascomycota</taxon>
        <taxon>Pezizomycotina</taxon>
        <taxon>Dothideomycetes</taxon>
        <taxon>Pleosporomycetidae</taxon>
        <taxon>Pleosporales</taxon>
        <taxon>Pleosporineae</taxon>
        <taxon>Pleosporaceae</taxon>
        <taxon>Alternaria</taxon>
        <taxon>Alternaria sect. Alternaria</taxon>
        <taxon>Alternaria alternata complex</taxon>
    </lineage>
</organism>
<evidence type="ECO:0000313" key="6">
    <source>
        <dbReference type="EMBL" id="RYN63932.1"/>
    </source>
</evidence>
<comment type="pathway">
    <text evidence="1">Mycotoxin biosynthesis.</text>
</comment>
<dbReference type="Gene3D" id="3.40.50.1820">
    <property type="entry name" value="alpha/beta hydrolase"/>
    <property type="match status" value="1"/>
</dbReference>
<dbReference type="Pfam" id="PF00135">
    <property type="entry name" value="COesterase"/>
    <property type="match status" value="1"/>
</dbReference>
<comment type="caution">
    <text evidence="6">The sequence shown here is derived from an EMBL/GenBank/DDBJ whole genome shotgun (WGS) entry which is preliminary data.</text>
</comment>
<evidence type="ECO:0000256" key="1">
    <source>
        <dbReference type="ARBA" id="ARBA00004685"/>
    </source>
</evidence>
<evidence type="ECO:0000256" key="2">
    <source>
        <dbReference type="ARBA" id="ARBA00005964"/>
    </source>
</evidence>
<evidence type="ECO:0000256" key="4">
    <source>
        <dbReference type="RuleBase" id="RU361235"/>
    </source>
</evidence>
<keyword evidence="3 4" id="KW-0378">Hydrolase</keyword>
<dbReference type="PANTHER" id="PTHR43142:SF4">
    <property type="entry name" value="CARBOXYLIC ESTER HYDROLASE"/>
    <property type="match status" value="1"/>
</dbReference>
<dbReference type="Proteomes" id="UP000291422">
    <property type="component" value="Unassembled WGS sequence"/>
</dbReference>
<reference evidence="7" key="1">
    <citation type="journal article" date="2019" name="bioRxiv">
        <title>Genomics, evolutionary history and diagnostics of the Alternaria alternata species group including apple and Asian pear pathotypes.</title>
        <authorList>
            <person name="Armitage A.D."/>
            <person name="Cockerton H.M."/>
            <person name="Sreenivasaprasad S."/>
            <person name="Woodhall J.W."/>
            <person name="Lane C.R."/>
            <person name="Harrison R.J."/>
            <person name="Clarkson J.P."/>
        </authorList>
    </citation>
    <scope>NUCLEOTIDE SEQUENCE [LARGE SCALE GENOMIC DNA]</scope>
    <source>
        <strain evidence="7">FERA 1177</strain>
    </source>
</reference>
<sequence length="538" mass="60293">MSKPSQPYHRDLQFRGFVEGLTYVDSDSQAQCHYFGGVPYALPPVGPFRFQKPRSLPPCYRYGTKANPGRYTGGCGLCPQPGSSTEVLNEPAWDEDCLQANIWIPAGQSPAEGWPVLFWIHGGFLQWGSPNGLDLRALFSESPTQCVVVVPAYRLNVFGFLASQDIVDSCPDFGVNLGFWDQRMALQWTYENISYFGGNASNITIGGYSAGSHSVFHQLSYDLGLPDEKAVVKRALMLSNGPGMQPKTLTEAQDQFDELLKALNIESDASPAGKLARLRAISPRQVVKASNKIKHHQFRAVTDGSFVRHGLLEELSNGVYAKRMKCRNVKLIIGECSDEHFVYGLWRPPKPGYENMLYRLEADYPREACKVLMSHYFPNRKLPSKYTSWQAVFGHIYADVQIHALRRGMVNTLVKHGAGDLIHRYRIEWRAQCVDKELPEHFGASHGSDMAIWFWGNGSDLSEGEKNIALKTFHEPLSRFLKGEKMEWGTQHAMQLRTLKSDGNVAIEEDTRLDEGLKLWNALKTVGATGSPKNMAKL</sequence>
<name>A0A4Q4MZ77_ALTAL</name>
<protein>
    <recommendedName>
        <fullName evidence="4">Carboxylic ester hydrolase</fullName>
        <ecNumber evidence="4">3.1.1.-</ecNumber>
    </recommendedName>
</protein>
<dbReference type="InterPro" id="IPR002018">
    <property type="entry name" value="CarbesteraseB"/>
</dbReference>
<evidence type="ECO:0000256" key="3">
    <source>
        <dbReference type="ARBA" id="ARBA00022801"/>
    </source>
</evidence>
<dbReference type="VEuPathDB" id="FungiDB:CC77DRAFT_1032272"/>
<accession>A0A4Q4MZ77</accession>
<dbReference type="InterPro" id="IPR019826">
    <property type="entry name" value="Carboxylesterase_B_AS"/>
</dbReference>
<dbReference type="PROSITE" id="PS00122">
    <property type="entry name" value="CARBOXYLESTERASE_B_1"/>
    <property type="match status" value="1"/>
</dbReference>